<accession>A0AA88KX98</accession>
<sequence length="110" mass="11884">MEMILSSSSDEEDTDNSDDDTLLKVAKLTSGTGEAQASAVYSAIEDWGITENILAMCFDKTSSNTGQMTGACVLLEQKIDPDTWAEQEDYIHAAEMVLSISVVDDLAKRG</sequence>
<evidence type="ECO:0000313" key="2">
    <source>
        <dbReference type="Proteomes" id="UP001187531"/>
    </source>
</evidence>
<keyword evidence="2" id="KW-1185">Reference proteome</keyword>
<dbReference type="AlphaFoldDB" id="A0AA88KX98"/>
<organism evidence="1 2">
    <name type="scientific">Artemia franciscana</name>
    <name type="common">Brine shrimp</name>
    <name type="synonym">Artemia sanfranciscana</name>
    <dbReference type="NCBI Taxonomy" id="6661"/>
    <lineage>
        <taxon>Eukaryota</taxon>
        <taxon>Metazoa</taxon>
        <taxon>Ecdysozoa</taxon>
        <taxon>Arthropoda</taxon>
        <taxon>Crustacea</taxon>
        <taxon>Branchiopoda</taxon>
        <taxon>Anostraca</taxon>
        <taxon>Artemiidae</taxon>
        <taxon>Artemia</taxon>
    </lineage>
</organism>
<comment type="caution">
    <text evidence="1">The sequence shown here is derived from an EMBL/GenBank/DDBJ whole genome shotgun (WGS) entry which is preliminary data.</text>
</comment>
<name>A0AA88KX98_ARTSF</name>
<protein>
    <submittedName>
        <fullName evidence="1">Uncharacterized protein</fullName>
    </submittedName>
</protein>
<reference evidence="1" key="1">
    <citation type="submission" date="2023-07" db="EMBL/GenBank/DDBJ databases">
        <title>Chromosome-level genome assembly of Artemia franciscana.</title>
        <authorList>
            <person name="Jo E."/>
        </authorList>
    </citation>
    <scope>NUCLEOTIDE SEQUENCE</scope>
    <source>
        <tissue evidence="1">Whole body</tissue>
    </source>
</reference>
<dbReference type="EMBL" id="JAVRJZ010000019">
    <property type="protein sequence ID" value="KAK2707607.1"/>
    <property type="molecule type" value="Genomic_DNA"/>
</dbReference>
<dbReference type="Proteomes" id="UP001187531">
    <property type="component" value="Unassembled WGS sequence"/>
</dbReference>
<proteinExistence type="predicted"/>
<gene>
    <name evidence="1" type="ORF">QYM36_015345</name>
</gene>
<evidence type="ECO:0000313" key="1">
    <source>
        <dbReference type="EMBL" id="KAK2707607.1"/>
    </source>
</evidence>